<evidence type="ECO:0000313" key="4">
    <source>
        <dbReference type="Proteomes" id="UP000247099"/>
    </source>
</evidence>
<dbReference type="InParanoid" id="A0A317ZHI2"/>
<dbReference type="AlphaFoldDB" id="A0A317ZHI2"/>
<dbReference type="InterPro" id="IPR030948">
    <property type="entry name" value="TAT_var_transloc_signal_dom"/>
</dbReference>
<dbReference type="PANTHER" id="PTHR42783">
    <property type="entry name" value="GLUTAMATE SYNTHASE [NADPH] SMALL CHAIN"/>
    <property type="match status" value="1"/>
</dbReference>
<feature type="region of interest" description="Disordered" evidence="1">
    <location>
        <begin position="1094"/>
        <end position="1124"/>
    </location>
</feature>
<dbReference type="InterPro" id="IPR017896">
    <property type="entry name" value="4Fe4S_Fe-S-bd"/>
</dbReference>
<dbReference type="RefSeq" id="WP_110130026.1">
    <property type="nucleotide sequence ID" value="NZ_QHJQ01000002.1"/>
</dbReference>
<dbReference type="Pfam" id="PF13247">
    <property type="entry name" value="Fer4_11"/>
    <property type="match status" value="1"/>
</dbReference>
<evidence type="ECO:0000313" key="3">
    <source>
        <dbReference type="EMBL" id="PXA05025.1"/>
    </source>
</evidence>
<comment type="caution">
    <text evidence="3">The sequence shown here is derived from an EMBL/GenBank/DDBJ whole genome shotgun (WGS) entry which is preliminary data.</text>
</comment>
<organism evidence="3 4">
    <name type="scientific">Coraliomargarita sinensis</name>
    <dbReference type="NCBI Taxonomy" id="2174842"/>
    <lineage>
        <taxon>Bacteria</taxon>
        <taxon>Pseudomonadati</taxon>
        <taxon>Verrucomicrobiota</taxon>
        <taxon>Opitutia</taxon>
        <taxon>Puniceicoccales</taxon>
        <taxon>Coraliomargaritaceae</taxon>
        <taxon>Coraliomargarita</taxon>
    </lineage>
</organism>
<sequence>MNESELSGPRYWKSLDDLAETPAFRDWVEREFPAGASEMEGVNRRHFMKIMAASFGLAGLGMAGCRRPEQTILPYAKQPENVIPGVPVYFSSSMPGAHGNMPVIVETHQGRPTKIEGNPSYKPYGGATDNYTQASILDLYDPDRATKSRASGATLSDAAVRDRLTALSEAHSSDGGKGLVFLAEPSTSPSRARLVKAIQAKFPEATWTEYAPLAAAPTESVTAKQGNKSLRSLPKFEEAKRVLSIDADFLGKDGNIADSKGFSKNRKVKESKDASKMSRLYSVESGMSTTGAMADHRLRLSTTQMGAFTAKLALALGVNLPAAAKQAADSLKLDAAWVAECAADLKEYNGKALLVAGPHLPESVHALVLAINDALNAPVNYVEVPTAAAGIEAAAARLKQGAKTLFIIGGNPVYDAPADLDFKALMAKADESIHLSYSYNETSAEADVQIARSHYLESWGDGRTYDGTLVPVQPMIEPLFPTFNELEVLARLAGAEVTDPYSIVTKTFAAEGGKDFNKFLSDGLLKDSAYQKQALSLSAGDLASALIAEELTAPELSADAIEVRYEPSSHAYDGRYANNGWLMEVPDSMTKLTWDNAILISPRLAKELQEAQGIPIFPGAVPMNKQGGFFEASKGTLQKNKAQFNRGKEEAVVAEITLDGRKVKAPVHVVPGLANYTVILPLGMGRTQVGRVGTGVGFDAYQLRTSSGMGSAIGAALKLTRETYRLANTQEHWSMEGRAIVREGTAKYYKEHPNFANEMGVESHAPANYGKDDSKSLQKKATHQYRGGSAYKHPEFQGPPPNVNIWKGEEAQKKFPKTQQWGMAIDLNSCTGCTACVVACQSENNIPIVGKDQVLRGREMHWMRLDRYFSAEDYKADEVPEDVQVSFMGMLCQHCENAPCESVCPVNATVHDRQGLNTMAYNRCVGTRYCANNCPYKVRRFNFFDWNKRAPGEHYKGPFGEVDEPELEKMRANPNVTVRMRGVMEKCTFCTQRIEAAKIDQKSKASASGDIHVPDGKIKTACQQVCPTDAITFGDIADPDSEVSRIKASDRNYSVLGYLNARPRTTYLARLRNPNPKMPDAYKKPYAYAAYKKRYGSASQGSKDKGHDAKAHDDKHHEEAHPAH</sequence>
<dbReference type="CDD" id="cd02784">
    <property type="entry name" value="MopB_CT_PHLH"/>
    <property type="match status" value="1"/>
</dbReference>
<dbReference type="PROSITE" id="PS51379">
    <property type="entry name" value="4FE4S_FER_2"/>
    <property type="match status" value="1"/>
</dbReference>
<evidence type="ECO:0000256" key="1">
    <source>
        <dbReference type="SAM" id="MobiDB-lite"/>
    </source>
</evidence>
<dbReference type="SUPFAM" id="SSF54862">
    <property type="entry name" value="4Fe-4S ferredoxins"/>
    <property type="match status" value="1"/>
</dbReference>
<dbReference type="Gene3D" id="3.40.50.740">
    <property type="match status" value="1"/>
</dbReference>
<dbReference type="PANTHER" id="PTHR42783:SF3">
    <property type="entry name" value="GLUTAMATE SYNTHASE [NADPH] SMALL CHAIN-RELATED"/>
    <property type="match status" value="1"/>
</dbReference>
<dbReference type="EMBL" id="QHJQ01000002">
    <property type="protein sequence ID" value="PXA05025.1"/>
    <property type="molecule type" value="Genomic_DNA"/>
</dbReference>
<feature type="domain" description="4Fe-4S ferredoxin-type" evidence="2">
    <location>
        <begin position="821"/>
        <end position="851"/>
    </location>
</feature>
<dbReference type="OrthoDB" id="9779457at2"/>
<dbReference type="SUPFAM" id="SSF53706">
    <property type="entry name" value="Formate dehydrogenase/DMSO reductase, domains 1-3"/>
    <property type="match status" value="1"/>
</dbReference>
<dbReference type="Gene3D" id="3.30.70.20">
    <property type="match status" value="2"/>
</dbReference>
<dbReference type="Gene3D" id="3.30.2070.10">
    <property type="entry name" value="Formate dehydrogenase/DMSO reductase"/>
    <property type="match status" value="1"/>
</dbReference>
<dbReference type="CDD" id="cd10551">
    <property type="entry name" value="PsrB"/>
    <property type="match status" value="1"/>
</dbReference>
<dbReference type="Proteomes" id="UP000247099">
    <property type="component" value="Unassembled WGS sequence"/>
</dbReference>
<protein>
    <submittedName>
        <fullName evidence="3">Hydrogenase</fullName>
    </submittedName>
</protein>
<evidence type="ECO:0000259" key="2">
    <source>
        <dbReference type="PROSITE" id="PS51379"/>
    </source>
</evidence>
<proteinExistence type="predicted"/>
<name>A0A317ZHI2_9BACT</name>
<gene>
    <name evidence="3" type="ORF">DDZ13_03415</name>
</gene>
<dbReference type="NCBIfam" id="TIGR04519">
    <property type="entry name" value="MoCo_extend_TAT"/>
    <property type="match status" value="1"/>
</dbReference>
<reference evidence="3 4" key="1">
    <citation type="submission" date="2018-05" db="EMBL/GenBank/DDBJ databases">
        <title>Coraliomargarita sinensis sp. nov., isolated from a marine solar saltern.</title>
        <authorList>
            <person name="Zhou L.Y."/>
        </authorList>
    </citation>
    <scope>NUCLEOTIDE SEQUENCE [LARGE SCALE GENOMIC DNA]</scope>
    <source>
        <strain evidence="3 4">WN38</strain>
    </source>
</reference>
<keyword evidence="4" id="KW-1185">Reference proteome</keyword>
<accession>A0A317ZHI2</accession>
<feature type="compositionally biased region" description="Basic and acidic residues" evidence="1">
    <location>
        <begin position="1102"/>
        <end position="1124"/>
    </location>
</feature>